<reference evidence="2 3" key="1">
    <citation type="journal article" date="2019" name="Int. J. Syst. Evol. Microbiol.">
        <title>The Global Catalogue of Microorganisms (GCM) 10K type strain sequencing project: providing services to taxonomists for standard genome sequencing and annotation.</title>
        <authorList>
            <consortium name="The Broad Institute Genomics Platform"/>
            <consortium name="The Broad Institute Genome Sequencing Center for Infectious Disease"/>
            <person name="Wu L."/>
            <person name="Ma J."/>
        </authorList>
    </citation>
    <scope>NUCLEOTIDE SEQUENCE [LARGE SCALE GENOMIC DNA]</scope>
    <source>
        <strain evidence="2 3">JCM 16013</strain>
    </source>
</reference>
<keyword evidence="3" id="KW-1185">Reference proteome</keyword>
<gene>
    <name evidence="2" type="ORF">GCM10009838_70630</name>
</gene>
<accession>A0ABN2T240</accession>
<evidence type="ECO:0000259" key="1">
    <source>
        <dbReference type="Pfam" id="PF24315"/>
    </source>
</evidence>
<dbReference type="Pfam" id="PF24315">
    <property type="entry name" value="DUF7489"/>
    <property type="match status" value="1"/>
</dbReference>
<sequence>MKCAYDGDMCPMRGNHRTEAWEGVVVDKSRGMTDGPAMDHHLEIRLPDGSTKRVRVGGDFWKSVGKGDAVIKTAGGEPARK</sequence>
<dbReference type="EMBL" id="BAAAQM010000055">
    <property type="protein sequence ID" value="GAA1995641.1"/>
    <property type="molecule type" value="Genomic_DNA"/>
</dbReference>
<feature type="domain" description="DUF7489" evidence="1">
    <location>
        <begin position="17"/>
        <end position="80"/>
    </location>
</feature>
<protein>
    <recommendedName>
        <fullName evidence="1">DUF7489 domain-containing protein</fullName>
    </recommendedName>
</protein>
<organism evidence="2 3">
    <name type="scientific">Catenulispora subtropica</name>
    <dbReference type="NCBI Taxonomy" id="450798"/>
    <lineage>
        <taxon>Bacteria</taxon>
        <taxon>Bacillati</taxon>
        <taxon>Actinomycetota</taxon>
        <taxon>Actinomycetes</taxon>
        <taxon>Catenulisporales</taxon>
        <taxon>Catenulisporaceae</taxon>
        <taxon>Catenulispora</taxon>
    </lineage>
</organism>
<evidence type="ECO:0000313" key="3">
    <source>
        <dbReference type="Proteomes" id="UP001499854"/>
    </source>
</evidence>
<evidence type="ECO:0000313" key="2">
    <source>
        <dbReference type="EMBL" id="GAA1995641.1"/>
    </source>
</evidence>
<dbReference type="Proteomes" id="UP001499854">
    <property type="component" value="Unassembled WGS sequence"/>
</dbReference>
<dbReference type="InterPro" id="IPR055912">
    <property type="entry name" value="DUF7489"/>
</dbReference>
<comment type="caution">
    <text evidence="2">The sequence shown here is derived from an EMBL/GenBank/DDBJ whole genome shotgun (WGS) entry which is preliminary data.</text>
</comment>
<proteinExistence type="predicted"/>
<name>A0ABN2T240_9ACTN</name>